<reference evidence="3" key="1">
    <citation type="submission" date="2017-02" db="UniProtKB">
        <authorList>
            <consortium name="WormBaseParasite"/>
        </authorList>
    </citation>
    <scope>IDENTIFICATION</scope>
</reference>
<evidence type="ECO:0000313" key="1">
    <source>
        <dbReference type="EMBL" id="VDL82232.1"/>
    </source>
</evidence>
<sequence length="106" mass="11679">MHVAGSSTDEEQHRPHRALAIAHIAFATSECTSAISLLATNCFSRIVSGMLVSSRVQQPVMTSGRTAYEVSDHFNAVRFLKFSYSPRAITRQPHSRSTADAEMNKL</sequence>
<protein>
    <submittedName>
        <fullName evidence="3">Secreted protein</fullName>
    </submittedName>
</protein>
<name>A0A0N4YMT3_NIPBR</name>
<dbReference type="WBParaSite" id="NBR_0001850601-mRNA-1">
    <property type="protein sequence ID" value="NBR_0001850601-mRNA-1"/>
    <property type="gene ID" value="NBR_0001850601"/>
</dbReference>
<dbReference type="EMBL" id="UYSL01023477">
    <property type="protein sequence ID" value="VDL82232.1"/>
    <property type="molecule type" value="Genomic_DNA"/>
</dbReference>
<proteinExistence type="predicted"/>
<dbReference type="AlphaFoldDB" id="A0A0N4YMT3"/>
<reference evidence="1 2" key="2">
    <citation type="submission" date="2018-11" db="EMBL/GenBank/DDBJ databases">
        <authorList>
            <consortium name="Pathogen Informatics"/>
        </authorList>
    </citation>
    <scope>NUCLEOTIDE SEQUENCE [LARGE SCALE GENOMIC DNA]</scope>
</reference>
<organism evidence="3">
    <name type="scientific">Nippostrongylus brasiliensis</name>
    <name type="common">Rat hookworm</name>
    <dbReference type="NCBI Taxonomy" id="27835"/>
    <lineage>
        <taxon>Eukaryota</taxon>
        <taxon>Metazoa</taxon>
        <taxon>Ecdysozoa</taxon>
        <taxon>Nematoda</taxon>
        <taxon>Chromadorea</taxon>
        <taxon>Rhabditida</taxon>
        <taxon>Rhabditina</taxon>
        <taxon>Rhabditomorpha</taxon>
        <taxon>Strongyloidea</taxon>
        <taxon>Heligmosomidae</taxon>
        <taxon>Nippostrongylus</taxon>
    </lineage>
</organism>
<evidence type="ECO:0000313" key="2">
    <source>
        <dbReference type="Proteomes" id="UP000271162"/>
    </source>
</evidence>
<evidence type="ECO:0000313" key="3">
    <source>
        <dbReference type="WBParaSite" id="NBR_0001850601-mRNA-1"/>
    </source>
</evidence>
<accession>A0A0N4YMT3</accession>
<dbReference type="Proteomes" id="UP000271162">
    <property type="component" value="Unassembled WGS sequence"/>
</dbReference>
<gene>
    <name evidence="1" type="ORF">NBR_LOCUS18507</name>
</gene>
<keyword evidence="2" id="KW-1185">Reference proteome</keyword>